<dbReference type="Pfam" id="PF13803">
    <property type="entry name" value="DUF4184"/>
    <property type="match status" value="1"/>
</dbReference>
<gene>
    <name evidence="2" type="ORF">QUG92_16335</name>
</gene>
<dbReference type="EMBL" id="JAUCML010000015">
    <property type="protein sequence ID" value="MDM7886678.1"/>
    <property type="molecule type" value="Genomic_DNA"/>
</dbReference>
<proteinExistence type="predicted"/>
<evidence type="ECO:0000313" key="2">
    <source>
        <dbReference type="EMBL" id="MDM7886678.1"/>
    </source>
</evidence>
<feature type="transmembrane region" description="Helical" evidence="1">
    <location>
        <begin position="189"/>
        <end position="208"/>
    </location>
</feature>
<dbReference type="Proteomes" id="UP001237823">
    <property type="component" value="Unassembled WGS sequence"/>
</dbReference>
<evidence type="ECO:0000313" key="3">
    <source>
        <dbReference type="Proteomes" id="UP001237823"/>
    </source>
</evidence>
<feature type="transmembrane region" description="Helical" evidence="1">
    <location>
        <begin position="152"/>
        <end position="169"/>
    </location>
</feature>
<keyword evidence="1" id="KW-0472">Membrane</keyword>
<keyword evidence="1" id="KW-1133">Transmembrane helix</keyword>
<feature type="transmembrane region" description="Helical" evidence="1">
    <location>
        <begin position="96"/>
        <end position="118"/>
    </location>
</feature>
<organism evidence="2 3">
    <name type="scientific">Curtobacterium citri</name>
    <dbReference type="NCBI Taxonomy" id="3055139"/>
    <lineage>
        <taxon>Bacteria</taxon>
        <taxon>Bacillati</taxon>
        <taxon>Actinomycetota</taxon>
        <taxon>Actinomycetes</taxon>
        <taxon>Micrococcales</taxon>
        <taxon>Microbacteriaceae</taxon>
        <taxon>Curtobacterium</taxon>
    </lineage>
</organism>
<comment type="caution">
    <text evidence="2">The sequence shown here is derived from an EMBL/GenBank/DDBJ whole genome shotgun (WGS) entry which is preliminary data.</text>
</comment>
<keyword evidence="1" id="KW-0812">Transmembrane</keyword>
<protein>
    <submittedName>
        <fullName evidence="2">DUF4184 family protein</fullName>
    </submittedName>
</protein>
<dbReference type="InterPro" id="IPR025238">
    <property type="entry name" value="DUF4184"/>
</dbReference>
<accession>A0ABT7TAS6</accession>
<feature type="transmembrane region" description="Helical" evidence="1">
    <location>
        <begin position="220"/>
        <end position="240"/>
    </location>
</feature>
<sequence length="255" mass="27096">MPFTVSHAVVALGVRRLPLPVAAVAVGSMAPDAVLFAPFLPPYDAAHSWWGVVTIDLAVSLVVLAAWWFLVRPAWTPVVPAARRRLPAAWHRRPTLTFRDVVPVLVGCVLGSVTHVLWDGFTHESGFVVRAWPALRDATVGTYPLPFLLQDASSVLGLLALLVAAVVWWRRAEARAVRPLGRVEVAVPVVALVGVVGAALVVGVRVVLAGGGATDVVTALAFRVPTLVAVALVAGAVVLLTNHRWTGRGTEREAR</sequence>
<feature type="transmembrane region" description="Helical" evidence="1">
    <location>
        <begin position="47"/>
        <end position="75"/>
    </location>
</feature>
<reference evidence="2 3" key="1">
    <citation type="submission" date="2023-06" db="EMBL/GenBank/DDBJ databases">
        <authorList>
            <person name="Feng G."/>
            <person name="Li J."/>
            <person name="Zhu H."/>
        </authorList>
    </citation>
    <scope>NUCLEOTIDE SEQUENCE [LARGE SCALE GENOMIC DNA]</scope>
    <source>
        <strain evidence="2 3">RHCKG23</strain>
    </source>
</reference>
<evidence type="ECO:0000256" key="1">
    <source>
        <dbReference type="SAM" id="Phobius"/>
    </source>
</evidence>
<keyword evidence="3" id="KW-1185">Reference proteome</keyword>
<name>A0ABT7TAS6_9MICO</name>
<dbReference type="RefSeq" id="WP_289459998.1">
    <property type="nucleotide sequence ID" value="NZ_JAUCML010000015.1"/>
</dbReference>